<evidence type="ECO:0000313" key="1">
    <source>
        <dbReference type="EMBL" id="CAK5106597.1"/>
    </source>
</evidence>
<dbReference type="EMBL" id="CAVMJV010000122">
    <property type="protein sequence ID" value="CAK5106597.1"/>
    <property type="molecule type" value="Genomic_DNA"/>
</dbReference>
<accession>A0ACB1AUZ4</accession>
<proteinExistence type="predicted"/>
<evidence type="ECO:0000313" key="2">
    <source>
        <dbReference type="Proteomes" id="UP001497535"/>
    </source>
</evidence>
<dbReference type="Proteomes" id="UP001497535">
    <property type="component" value="Unassembled WGS sequence"/>
</dbReference>
<organism evidence="1 2">
    <name type="scientific">Meloidogyne enterolobii</name>
    <name type="common">Root-knot nematode worm</name>
    <name type="synonym">Meloidogyne mayaguensis</name>
    <dbReference type="NCBI Taxonomy" id="390850"/>
    <lineage>
        <taxon>Eukaryota</taxon>
        <taxon>Metazoa</taxon>
        <taxon>Ecdysozoa</taxon>
        <taxon>Nematoda</taxon>
        <taxon>Chromadorea</taxon>
        <taxon>Rhabditida</taxon>
        <taxon>Tylenchina</taxon>
        <taxon>Tylenchomorpha</taxon>
        <taxon>Tylenchoidea</taxon>
        <taxon>Meloidogynidae</taxon>
        <taxon>Meloidogyninae</taxon>
        <taxon>Meloidogyne</taxon>
    </lineage>
</organism>
<name>A0ACB1AUZ4_MELEN</name>
<gene>
    <name evidence="1" type="ORF">MENTE1834_LOCUS43503</name>
</gene>
<comment type="caution">
    <text evidence="1">The sequence shown here is derived from an EMBL/GenBank/DDBJ whole genome shotgun (WGS) entry which is preliminary data.</text>
</comment>
<keyword evidence="2" id="KW-1185">Reference proteome</keyword>
<reference evidence="1" key="1">
    <citation type="submission" date="2023-11" db="EMBL/GenBank/DDBJ databases">
        <authorList>
            <person name="Poullet M."/>
        </authorList>
    </citation>
    <scope>NUCLEOTIDE SEQUENCE</scope>
    <source>
        <strain evidence="1">E1834</strain>
    </source>
</reference>
<protein>
    <submittedName>
        <fullName evidence="1">Uncharacterized protein</fullName>
    </submittedName>
</protein>
<sequence length="49" mass="5563">MNYTSKTYALKTFEVFNSPLITPDPSISPYLLVPQIPPIFVSDNSFQKL</sequence>